<keyword evidence="5" id="KW-1185">Reference proteome</keyword>
<dbReference type="GO" id="GO:0016989">
    <property type="term" value="F:sigma factor antagonist activity"/>
    <property type="evidence" value="ECO:0007669"/>
    <property type="project" value="TreeGrafter"/>
</dbReference>
<evidence type="ECO:0000259" key="2">
    <source>
        <dbReference type="Pfam" id="PF04773"/>
    </source>
</evidence>
<evidence type="ECO:0000259" key="3">
    <source>
        <dbReference type="Pfam" id="PF16344"/>
    </source>
</evidence>
<dbReference type="Gene3D" id="3.55.50.30">
    <property type="match status" value="1"/>
</dbReference>
<dbReference type="RefSeq" id="WP_157566690.1">
    <property type="nucleotide sequence ID" value="NZ_WQKZ01000003.1"/>
</dbReference>
<dbReference type="InterPro" id="IPR032508">
    <property type="entry name" value="FecR_C"/>
</dbReference>
<accession>A0A7K1TGP5</accession>
<evidence type="ECO:0000256" key="1">
    <source>
        <dbReference type="SAM" id="Phobius"/>
    </source>
</evidence>
<protein>
    <submittedName>
        <fullName evidence="4">DUF4974 domain-containing protein</fullName>
    </submittedName>
</protein>
<keyword evidence="1" id="KW-0472">Membrane</keyword>
<dbReference type="PIRSF" id="PIRSF018266">
    <property type="entry name" value="FecR"/>
    <property type="match status" value="1"/>
</dbReference>
<dbReference type="PANTHER" id="PTHR30273:SF2">
    <property type="entry name" value="PROTEIN FECR"/>
    <property type="match status" value="1"/>
</dbReference>
<dbReference type="Pfam" id="PF04773">
    <property type="entry name" value="FecR"/>
    <property type="match status" value="1"/>
</dbReference>
<name>A0A7K1TGP5_9BACT</name>
<gene>
    <name evidence="4" type="ORF">GO988_14560</name>
</gene>
<keyword evidence="1" id="KW-1133">Transmembrane helix</keyword>
<evidence type="ECO:0000313" key="4">
    <source>
        <dbReference type="EMBL" id="MVN77554.1"/>
    </source>
</evidence>
<dbReference type="AlphaFoldDB" id="A0A7K1TGP5"/>
<organism evidence="4 5">
    <name type="scientific">Hymenobacter ginkgonis</name>
    <dbReference type="NCBI Taxonomy" id="2682976"/>
    <lineage>
        <taxon>Bacteria</taxon>
        <taxon>Pseudomonadati</taxon>
        <taxon>Bacteroidota</taxon>
        <taxon>Cytophagia</taxon>
        <taxon>Cytophagales</taxon>
        <taxon>Hymenobacteraceae</taxon>
        <taxon>Hymenobacter</taxon>
    </lineage>
</organism>
<feature type="domain" description="FecR protein" evidence="2">
    <location>
        <begin position="116"/>
        <end position="212"/>
    </location>
</feature>
<dbReference type="Proteomes" id="UP000441336">
    <property type="component" value="Unassembled WGS sequence"/>
</dbReference>
<reference evidence="4 5" key="1">
    <citation type="submission" date="2019-12" db="EMBL/GenBank/DDBJ databases">
        <title>Hymenobacter sp. HMF4947 Genome sequencing and assembly.</title>
        <authorList>
            <person name="Kang H."/>
            <person name="Cha I."/>
            <person name="Kim H."/>
            <person name="Joh K."/>
        </authorList>
    </citation>
    <scope>NUCLEOTIDE SEQUENCE [LARGE SCALE GENOMIC DNA]</scope>
    <source>
        <strain evidence="4 5">HMF4947</strain>
    </source>
</reference>
<evidence type="ECO:0000313" key="5">
    <source>
        <dbReference type="Proteomes" id="UP000441336"/>
    </source>
</evidence>
<comment type="caution">
    <text evidence="4">The sequence shown here is derived from an EMBL/GenBank/DDBJ whole genome shotgun (WGS) entry which is preliminary data.</text>
</comment>
<dbReference type="InterPro" id="IPR012373">
    <property type="entry name" value="Ferrdict_sens_TM"/>
</dbReference>
<feature type="transmembrane region" description="Helical" evidence="1">
    <location>
        <begin position="88"/>
        <end position="106"/>
    </location>
</feature>
<dbReference type="Pfam" id="PF16344">
    <property type="entry name" value="FecR_C"/>
    <property type="match status" value="1"/>
</dbReference>
<dbReference type="Gene3D" id="2.60.120.1440">
    <property type="match status" value="1"/>
</dbReference>
<sequence length="336" mass="37317">MTFNDYLRYVQQEATSEEAHAVRAWMADPSNAPLAQEWLKQYAELLEQEEGAAAEMPGFEAIQARLLAQLGLAPAEPATRRLSYWPRWAAAAALLLGLLTGGAWFWHSAHRLPLTTVATANREQRTVLLPDGSTVQLNGHSTLRYAADLAQQDTREVWMEGEGCFSVKHLPDHRRFVVHTSAGFNVEVLGTTFTVYRRHAQARVVLLTGKVRVDFADPARSDQVVLEPGELLETHDAQPQLIEHKAVDAALYAAWTENRLAFNETSLAEVATRLSDTYGVTVTLDTPALAQYKVTGTFPIGDLEAMLQFLEKSFPLTIQRQPNHFVISAHSSSLSQ</sequence>
<proteinExistence type="predicted"/>
<keyword evidence="1" id="KW-0812">Transmembrane</keyword>
<dbReference type="PANTHER" id="PTHR30273">
    <property type="entry name" value="PERIPLASMIC SIGNAL SENSOR AND SIGMA FACTOR ACTIVATOR FECR-RELATED"/>
    <property type="match status" value="1"/>
</dbReference>
<dbReference type="InterPro" id="IPR006860">
    <property type="entry name" value="FecR"/>
</dbReference>
<dbReference type="EMBL" id="WQKZ01000003">
    <property type="protein sequence ID" value="MVN77554.1"/>
    <property type="molecule type" value="Genomic_DNA"/>
</dbReference>
<feature type="domain" description="Protein FecR C-terminal" evidence="3">
    <location>
        <begin position="260"/>
        <end position="325"/>
    </location>
</feature>